<dbReference type="OrthoDB" id="425602at2759"/>
<reference evidence="12" key="1">
    <citation type="submission" date="2025-08" db="UniProtKB">
        <authorList>
            <consortium name="RefSeq"/>
        </authorList>
    </citation>
    <scope>IDENTIFICATION</scope>
    <source>
        <tissue evidence="12">Total insect</tissue>
    </source>
</reference>
<dbReference type="InterPro" id="IPR039430">
    <property type="entry name" value="Thymidylate_kin-like_dom"/>
</dbReference>
<dbReference type="GO" id="GO:0004798">
    <property type="term" value="F:dTMP kinase activity"/>
    <property type="evidence" value="ECO:0007669"/>
    <property type="project" value="UniProtKB-EC"/>
</dbReference>
<dbReference type="GO" id="GO:0006235">
    <property type="term" value="P:dTTP biosynthetic process"/>
    <property type="evidence" value="ECO:0007669"/>
    <property type="project" value="TreeGrafter"/>
</dbReference>
<comment type="pathway">
    <text evidence="1">Pyrimidine metabolism; dTTP biosynthesis.</text>
</comment>
<dbReference type="Gene3D" id="3.40.50.300">
    <property type="entry name" value="P-loop containing nucleotide triphosphate hydrolases"/>
    <property type="match status" value="1"/>
</dbReference>
<sequence length="254" mass="28523">MSAVFKMVRRGTFIVFEGCDRGGKTTQCKKLVEALNKKNIPAEYMNFPDRTTAVGKIINDYLKKNIELPDHAVHLLFSANRWELEPVIRKKLHSGVSLVVDRYSYSGVAFSAAKENMDLQWCWNQEEGLPAPDAVFILNLSESASLQRGGFGEERYELTDFQAKVRSNYKLLKDPKIWKDIDADRDVESVHNEILKLFEEVHSQAVSQPIKTLKNLTISHQNGYFANDLTSNGSIPNGSICNGSIPNGAICNGR</sequence>
<feature type="domain" description="Thymidylate kinase-like" evidence="10">
    <location>
        <begin position="16"/>
        <end position="194"/>
    </location>
</feature>
<evidence type="ECO:0000256" key="9">
    <source>
        <dbReference type="ARBA" id="ARBA00022840"/>
    </source>
</evidence>
<dbReference type="InParanoid" id="A0A6P8YNM4"/>
<proteinExistence type="inferred from homology"/>
<dbReference type="FunCoup" id="A0A6P8YNM4">
    <property type="interactions" value="1538"/>
</dbReference>
<protein>
    <recommendedName>
        <fullName evidence="4">Thymidylate kinase</fullName>
        <ecNumber evidence="3">2.7.4.9</ecNumber>
    </recommendedName>
</protein>
<evidence type="ECO:0000313" key="12">
    <source>
        <dbReference type="RefSeq" id="XP_034238456.1"/>
    </source>
</evidence>
<dbReference type="GO" id="GO:0005829">
    <property type="term" value="C:cytosol"/>
    <property type="evidence" value="ECO:0007669"/>
    <property type="project" value="TreeGrafter"/>
</dbReference>
<dbReference type="GeneID" id="117643595"/>
<comment type="similarity">
    <text evidence="2">Belongs to the thymidylate kinase family.</text>
</comment>
<dbReference type="Proteomes" id="UP000515158">
    <property type="component" value="Unplaced"/>
</dbReference>
<dbReference type="Pfam" id="PF02223">
    <property type="entry name" value="Thymidylate_kin"/>
    <property type="match status" value="1"/>
</dbReference>
<dbReference type="EC" id="2.7.4.9" evidence="3"/>
<dbReference type="GO" id="GO:0005634">
    <property type="term" value="C:nucleus"/>
    <property type="evidence" value="ECO:0007669"/>
    <property type="project" value="TreeGrafter"/>
</dbReference>
<evidence type="ECO:0000256" key="6">
    <source>
        <dbReference type="ARBA" id="ARBA00022727"/>
    </source>
</evidence>
<dbReference type="AlphaFoldDB" id="A0A6P8YNM4"/>
<keyword evidence="11" id="KW-1185">Reference proteome</keyword>
<evidence type="ECO:0000256" key="7">
    <source>
        <dbReference type="ARBA" id="ARBA00022741"/>
    </source>
</evidence>
<gene>
    <name evidence="12" type="primary">LOC117643595</name>
</gene>
<keyword evidence="7" id="KW-0547">Nucleotide-binding</keyword>
<dbReference type="GO" id="GO:0006233">
    <property type="term" value="P:dTDP biosynthetic process"/>
    <property type="evidence" value="ECO:0007669"/>
    <property type="project" value="InterPro"/>
</dbReference>
<organism evidence="12">
    <name type="scientific">Thrips palmi</name>
    <name type="common">Melon thrips</name>
    <dbReference type="NCBI Taxonomy" id="161013"/>
    <lineage>
        <taxon>Eukaryota</taxon>
        <taxon>Metazoa</taxon>
        <taxon>Ecdysozoa</taxon>
        <taxon>Arthropoda</taxon>
        <taxon>Hexapoda</taxon>
        <taxon>Insecta</taxon>
        <taxon>Pterygota</taxon>
        <taxon>Neoptera</taxon>
        <taxon>Paraneoptera</taxon>
        <taxon>Thysanoptera</taxon>
        <taxon>Terebrantia</taxon>
        <taxon>Thripoidea</taxon>
        <taxon>Thripidae</taxon>
        <taxon>Thrips</taxon>
    </lineage>
</organism>
<dbReference type="PANTHER" id="PTHR10344:SF1">
    <property type="entry name" value="THYMIDYLATE KINASE"/>
    <property type="match status" value="1"/>
</dbReference>
<dbReference type="GO" id="GO:0004550">
    <property type="term" value="F:nucleoside diphosphate kinase activity"/>
    <property type="evidence" value="ECO:0007669"/>
    <property type="project" value="TreeGrafter"/>
</dbReference>
<dbReference type="HAMAP" id="MF_00165">
    <property type="entry name" value="Thymidylate_kinase"/>
    <property type="match status" value="1"/>
</dbReference>
<dbReference type="SUPFAM" id="SSF52540">
    <property type="entry name" value="P-loop containing nucleoside triphosphate hydrolases"/>
    <property type="match status" value="1"/>
</dbReference>
<keyword evidence="8 12" id="KW-0418">Kinase</keyword>
<evidence type="ECO:0000256" key="2">
    <source>
        <dbReference type="ARBA" id="ARBA00009776"/>
    </source>
</evidence>
<dbReference type="GO" id="GO:0005524">
    <property type="term" value="F:ATP binding"/>
    <property type="evidence" value="ECO:0007669"/>
    <property type="project" value="UniProtKB-KW"/>
</dbReference>
<dbReference type="InterPro" id="IPR018095">
    <property type="entry name" value="Thymidylate_kin_CS"/>
</dbReference>
<evidence type="ECO:0000313" key="11">
    <source>
        <dbReference type="Proteomes" id="UP000515158"/>
    </source>
</evidence>
<dbReference type="FunFam" id="3.40.50.300:FF:000679">
    <property type="entry name" value="Thymidylate kinase"/>
    <property type="match status" value="1"/>
</dbReference>
<evidence type="ECO:0000256" key="8">
    <source>
        <dbReference type="ARBA" id="ARBA00022777"/>
    </source>
</evidence>
<dbReference type="PROSITE" id="PS01331">
    <property type="entry name" value="THYMIDYLATE_KINASE"/>
    <property type="match status" value="1"/>
</dbReference>
<keyword evidence="6" id="KW-0545">Nucleotide biosynthesis</keyword>
<dbReference type="InterPro" id="IPR027417">
    <property type="entry name" value="P-loop_NTPase"/>
</dbReference>
<evidence type="ECO:0000256" key="3">
    <source>
        <dbReference type="ARBA" id="ARBA00012980"/>
    </source>
</evidence>
<dbReference type="KEGG" id="tpal:117643595"/>
<evidence type="ECO:0000256" key="1">
    <source>
        <dbReference type="ARBA" id="ARBA00004992"/>
    </source>
</evidence>
<dbReference type="InterPro" id="IPR018094">
    <property type="entry name" value="Thymidylate_kinase"/>
</dbReference>
<accession>A0A6P8YNM4</accession>
<keyword evidence="5" id="KW-0808">Transferase</keyword>
<keyword evidence="9" id="KW-0067">ATP-binding</keyword>
<dbReference type="PANTHER" id="PTHR10344">
    <property type="entry name" value="THYMIDYLATE KINASE"/>
    <property type="match status" value="1"/>
</dbReference>
<evidence type="ECO:0000259" key="10">
    <source>
        <dbReference type="Pfam" id="PF02223"/>
    </source>
</evidence>
<dbReference type="CDD" id="cd01672">
    <property type="entry name" value="TMPK"/>
    <property type="match status" value="1"/>
</dbReference>
<name>A0A6P8YNM4_THRPL</name>
<evidence type="ECO:0000256" key="5">
    <source>
        <dbReference type="ARBA" id="ARBA00022679"/>
    </source>
</evidence>
<dbReference type="GO" id="GO:0006227">
    <property type="term" value="P:dUDP biosynthetic process"/>
    <property type="evidence" value="ECO:0007669"/>
    <property type="project" value="TreeGrafter"/>
</dbReference>
<dbReference type="RefSeq" id="XP_034238456.1">
    <property type="nucleotide sequence ID" value="XM_034382565.1"/>
</dbReference>
<dbReference type="GO" id="GO:0005739">
    <property type="term" value="C:mitochondrion"/>
    <property type="evidence" value="ECO:0007669"/>
    <property type="project" value="TreeGrafter"/>
</dbReference>
<evidence type="ECO:0000256" key="4">
    <source>
        <dbReference type="ARBA" id="ARBA00017144"/>
    </source>
</evidence>
<dbReference type="NCBIfam" id="TIGR00041">
    <property type="entry name" value="DTMP_kinase"/>
    <property type="match status" value="1"/>
</dbReference>